<dbReference type="InterPro" id="IPR036188">
    <property type="entry name" value="FAD/NAD-bd_sf"/>
</dbReference>
<keyword evidence="5" id="KW-0274">FAD</keyword>
<protein>
    <submittedName>
        <fullName evidence="9">FAD-dependent monooxygenase</fullName>
    </submittedName>
</protein>
<accession>A0AAU7F8E4</accession>
<dbReference type="InterPro" id="IPR018168">
    <property type="entry name" value="Ubi_Hdrlase_CS"/>
</dbReference>
<dbReference type="GO" id="GO:0016705">
    <property type="term" value="F:oxidoreductase activity, acting on paired donors, with incorporation or reduction of molecular oxygen"/>
    <property type="evidence" value="ECO:0007669"/>
    <property type="project" value="InterPro"/>
</dbReference>
<dbReference type="Gene3D" id="3.50.50.60">
    <property type="entry name" value="FAD/NAD(P)-binding domain"/>
    <property type="match status" value="2"/>
</dbReference>
<sequence length="393" mass="42079">MLIERLPHHLDILIVGGGPVGALLAQKLTASGHDVLLVEAKSHIGKDPRALAIAHSSIVALQQAGLWSDQLGATPITRVHVSQAGTLGRTVLTAEELELPELGCTVPYQALAQHALDVVAAGQAPLALGTRVSAVRQMARFTQVKLQTSHNALESEHQLTCRLLVLADGGQLIDQLHDIRQSVKSYAQHAVLAKVTPKQPHGGIAFERFADDAPLALLPNGMDYTLVWTQTPELAAARLALSDEAFIAELEQRFADRLSGFSAVGERASWPLALKTLNSVVGERVVLIGNAAQTLHPVAGQGLNLGLRDAETLAHVLAQTPKAALGEAASLQRYRQLRARDAGLVTAFTDSLISVFDSPAYPIKHARSVALLAIDQLAWLRKGFARRMVYGAR</sequence>
<gene>
    <name evidence="9" type="ORF">ABHF33_01465</name>
</gene>
<dbReference type="SUPFAM" id="SSF51905">
    <property type="entry name" value="FAD/NAD(P)-binding domain"/>
    <property type="match status" value="1"/>
</dbReference>
<comment type="cofactor">
    <cofactor evidence="1">
        <name>FAD</name>
        <dbReference type="ChEBI" id="CHEBI:57692"/>
    </cofactor>
</comment>
<dbReference type="GO" id="GO:0004497">
    <property type="term" value="F:monooxygenase activity"/>
    <property type="evidence" value="ECO:0007669"/>
    <property type="project" value="UniProtKB-KW"/>
</dbReference>
<comment type="similarity">
    <text evidence="3">Belongs to the UbiH/COQ6 family.</text>
</comment>
<name>A0AAU7F8E4_9NEIS</name>
<dbReference type="AlphaFoldDB" id="A0AAU7F8E4"/>
<evidence type="ECO:0000256" key="7">
    <source>
        <dbReference type="ARBA" id="ARBA00023033"/>
    </source>
</evidence>
<evidence type="ECO:0000256" key="3">
    <source>
        <dbReference type="ARBA" id="ARBA00005349"/>
    </source>
</evidence>
<dbReference type="GO" id="GO:0006744">
    <property type="term" value="P:ubiquinone biosynthetic process"/>
    <property type="evidence" value="ECO:0007669"/>
    <property type="project" value="InterPro"/>
</dbReference>
<dbReference type="PANTHER" id="PTHR43876:SF7">
    <property type="entry name" value="UBIQUINONE BIOSYNTHESIS MONOOXYGENASE COQ6, MITOCHONDRIAL"/>
    <property type="match status" value="1"/>
</dbReference>
<evidence type="ECO:0000259" key="8">
    <source>
        <dbReference type="Pfam" id="PF01494"/>
    </source>
</evidence>
<dbReference type="InterPro" id="IPR010971">
    <property type="entry name" value="UbiH/COQ6"/>
</dbReference>
<keyword evidence="7 9" id="KW-0503">Monooxygenase</keyword>
<reference evidence="9" key="1">
    <citation type="submission" date="2024-05" db="EMBL/GenBank/DDBJ databases">
        <authorList>
            <person name="Yang L."/>
            <person name="Pan L."/>
        </authorList>
    </citation>
    <scope>NUCLEOTIDE SEQUENCE</scope>
    <source>
        <strain evidence="9">FCG-7</strain>
    </source>
</reference>
<organism evidence="9">
    <name type="scientific">Chitinibacter mangrovi</name>
    <dbReference type="NCBI Taxonomy" id="3153927"/>
    <lineage>
        <taxon>Bacteria</taxon>
        <taxon>Pseudomonadati</taxon>
        <taxon>Pseudomonadota</taxon>
        <taxon>Betaproteobacteria</taxon>
        <taxon>Neisseriales</taxon>
        <taxon>Chitinibacteraceae</taxon>
        <taxon>Chitinibacter</taxon>
    </lineage>
</organism>
<dbReference type="Pfam" id="PF01494">
    <property type="entry name" value="FAD_binding_3"/>
    <property type="match status" value="1"/>
</dbReference>
<dbReference type="PRINTS" id="PR00420">
    <property type="entry name" value="RNGMNOXGNASE"/>
</dbReference>
<dbReference type="InterPro" id="IPR002938">
    <property type="entry name" value="FAD-bd"/>
</dbReference>
<comment type="pathway">
    <text evidence="2">Cofactor biosynthesis; ubiquinone biosynthesis.</text>
</comment>
<evidence type="ECO:0000256" key="5">
    <source>
        <dbReference type="ARBA" id="ARBA00022827"/>
    </source>
</evidence>
<feature type="domain" description="FAD-binding" evidence="8">
    <location>
        <begin position="10"/>
        <end position="345"/>
    </location>
</feature>
<keyword evidence="4" id="KW-0285">Flavoprotein</keyword>
<keyword evidence="6" id="KW-0560">Oxidoreductase</keyword>
<proteinExistence type="inferred from homology"/>
<evidence type="ECO:0000313" key="9">
    <source>
        <dbReference type="EMBL" id="XBM00980.1"/>
    </source>
</evidence>
<dbReference type="KEGG" id="cmav:ABHF33_01465"/>
<dbReference type="RefSeq" id="WP_348945303.1">
    <property type="nucleotide sequence ID" value="NZ_CP157355.1"/>
</dbReference>
<evidence type="ECO:0000256" key="1">
    <source>
        <dbReference type="ARBA" id="ARBA00001974"/>
    </source>
</evidence>
<dbReference type="PANTHER" id="PTHR43876">
    <property type="entry name" value="UBIQUINONE BIOSYNTHESIS MONOOXYGENASE COQ6, MITOCHONDRIAL"/>
    <property type="match status" value="1"/>
</dbReference>
<evidence type="ECO:0000256" key="2">
    <source>
        <dbReference type="ARBA" id="ARBA00004749"/>
    </source>
</evidence>
<dbReference type="NCBIfam" id="TIGR01988">
    <property type="entry name" value="Ubi-OHases"/>
    <property type="match status" value="1"/>
</dbReference>
<dbReference type="EMBL" id="CP157355">
    <property type="protein sequence ID" value="XBM00980.1"/>
    <property type="molecule type" value="Genomic_DNA"/>
</dbReference>
<evidence type="ECO:0000256" key="4">
    <source>
        <dbReference type="ARBA" id="ARBA00022630"/>
    </source>
</evidence>
<dbReference type="PROSITE" id="PS01304">
    <property type="entry name" value="UBIH"/>
    <property type="match status" value="1"/>
</dbReference>
<dbReference type="InterPro" id="IPR051205">
    <property type="entry name" value="UbiH/COQ6_monooxygenase"/>
</dbReference>
<evidence type="ECO:0000256" key="6">
    <source>
        <dbReference type="ARBA" id="ARBA00023002"/>
    </source>
</evidence>
<dbReference type="GO" id="GO:0071949">
    <property type="term" value="F:FAD binding"/>
    <property type="evidence" value="ECO:0007669"/>
    <property type="project" value="InterPro"/>
</dbReference>